<evidence type="ECO:0000256" key="8">
    <source>
        <dbReference type="SAM" id="Phobius"/>
    </source>
</evidence>
<keyword evidence="5 8" id="KW-0472">Membrane</keyword>
<evidence type="ECO:0000256" key="9">
    <source>
        <dbReference type="SAM" id="SignalP"/>
    </source>
</evidence>
<evidence type="ECO:0000313" key="11">
    <source>
        <dbReference type="Proteomes" id="UP000708208"/>
    </source>
</evidence>
<keyword evidence="6" id="KW-0675">Receptor</keyword>
<dbReference type="PANTHER" id="PTHR42643">
    <property type="entry name" value="IONOTROPIC RECEPTOR 20A-RELATED"/>
    <property type="match status" value="1"/>
</dbReference>
<accession>A0A8J2PRR4</accession>
<protein>
    <submittedName>
        <fullName evidence="10">Uncharacterized protein</fullName>
    </submittedName>
</protein>
<dbReference type="EMBL" id="CAJVCH010559008">
    <property type="protein sequence ID" value="CAG7831149.1"/>
    <property type="molecule type" value="Genomic_DNA"/>
</dbReference>
<evidence type="ECO:0000256" key="7">
    <source>
        <dbReference type="ARBA" id="ARBA00023180"/>
    </source>
</evidence>
<comment type="subcellular location">
    <subcellularLocation>
        <location evidence="1">Cell membrane</location>
        <topology evidence="1">Multi-pass membrane protein</topology>
    </subcellularLocation>
</comment>
<name>A0A8J2PRR4_9HEXA</name>
<evidence type="ECO:0000256" key="5">
    <source>
        <dbReference type="ARBA" id="ARBA00023136"/>
    </source>
</evidence>
<organism evidence="10 11">
    <name type="scientific">Allacma fusca</name>
    <dbReference type="NCBI Taxonomy" id="39272"/>
    <lineage>
        <taxon>Eukaryota</taxon>
        <taxon>Metazoa</taxon>
        <taxon>Ecdysozoa</taxon>
        <taxon>Arthropoda</taxon>
        <taxon>Hexapoda</taxon>
        <taxon>Collembola</taxon>
        <taxon>Symphypleona</taxon>
        <taxon>Sminthuridae</taxon>
        <taxon>Allacma</taxon>
    </lineage>
</organism>
<dbReference type="Proteomes" id="UP000708208">
    <property type="component" value="Unassembled WGS sequence"/>
</dbReference>
<proteinExistence type="predicted"/>
<keyword evidence="11" id="KW-1185">Reference proteome</keyword>
<keyword evidence="9" id="KW-0732">Signal</keyword>
<dbReference type="AlphaFoldDB" id="A0A8J2PRR4"/>
<evidence type="ECO:0000256" key="6">
    <source>
        <dbReference type="ARBA" id="ARBA00023170"/>
    </source>
</evidence>
<keyword evidence="3 8" id="KW-0812">Transmembrane</keyword>
<feature type="signal peptide" evidence="9">
    <location>
        <begin position="1"/>
        <end position="22"/>
    </location>
</feature>
<evidence type="ECO:0000256" key="2">
    <source>
        <dbReference type="ARBA" id="ARBA00022475"/>
    </source>
</evidence>
<reference evidence="10" key="1">
    <citation type="submission" date="2021-06" db="EMBL/GenBank/DDBJ databases">
        <authorList>
            <person name="Hodson N. C."/>
            <person name="Mongue J. A."/>
            <person name="Jaron S. K."/>
        </authorList>
    </citation>
    <scope>NUCLEOTIDE SEQUENCE</scope>
</reference>
<sequence>MTTSLFRFFLLTLFAIPDSCHQLLMNLSDVGLESDIILISTLQNSKILPYIDCAAITLYNDTRKVKFINTNETIRDTLPTKHFLPHWSTQILQIGYPDHLHSLLDNFIRFGAPQRDKFVIVSSKSIESLDLPMLPRFKEIYLYTGQNYFRIYQNIKILKVQGAPIVPHLTLDSQGEIQGGGKFTIMQTIANHLNYSVQIDPKGRGTGIFKNGTWTGMTGAVYYRQVDLALLTSASVQRYGIVDIVCISPDSILFVAKHPQVKVQWRAIFHPFSLELWAAFGLSFLVISVTLYVALKEKHWRNISSSIFSPYRIALEQVCNLKVPALGKFVLSLWVFFMLIMTTGYRSDLVAHFSFPVLEDSPKDFNELSAREDYRIVFNYLSGTSFNYFQTTRSGAPRSLFKRFVLQPGSVKCILAASLDRNTACISWETPMKTRIAGNLSLPGGSKPLVYMSKPLVSFYTGFALQKNSILTEEFSRLVGILRDVGLVTKWDNDVYNNASILGKEWIRGQNESEVYKGLVMQKLDGEGLRPFGMQNLLGAFIVLTSGFFITVVEGLIECFPTICTLSVYSMFKNKNASCSCHLAPTCRKIIQHILTYSYNRDLQ</sequence>
<feature type="transmembrane region" description="Helical" evidence="8">
    <location>
        <begin position="276"/>
        <end position="295"/>
    </location>
</feature>
<dbReference type="InterPro" id="IPR052192">
    <property type="entry name" value="Insect_Ionotropic_Sensory_Rcpt"/>
</dbReference>
<evidence type="ECO:0000256" key="1">
    <source>
        <dbReference type="ARBA" id="ARBA00004651"/>
    </source>
</evidence>
<evidence type="ECO:0000256" key="4">
    <source>
        <dbReference type="ARBA" id="ARBA00022989"/>
    </source>
</evidence>
<keyword evidence="2" id="KW-1003">Cell membrane</keyword>
<dbReference type="GO" id="GO:0005886">
    <property type="term" value="C:plasma membrane"/>
    <property type="evidence" value="ECO:0007669"/>
    <property type="project" value="UniProtKB-SubCell"/>
</dbReference>
<feature type="chain" id="PRO_5035283972" evidence="9">
    <location>
        <begin position="23"/>
        <end position="604"/>
    </location>
</feature>
<keyword evidence="4 8" id="KW-1133">Transmembrane helix</keyword>
<comment type="caution">
    <text evidence="10">The sequence shown here is derived from an EMBL/GenBank/DDBJ whole genome shotgun (WGS) entry which is preliminary data.</text>
</comment>
<keyword evidence="7" id="KW-0325">Glycoprotein</keyword>
<gene>
    <name evidence="10" type="ORF">AFUS01_LOCUS40905</name>
</gene>
<dbReference type="OrthoDB" id="6117597at2759"/>
<evidence type="ECO:0000256" key="3">
    <source>
        <dbReference type="ARBA" id="ARBA00022692"/>
    </source>
</evidence>
<evidence type="ECO:0000313" key="10">
    <source>
        <dbReference type="EMBL" id="CAG7831149.1"/>
    </source>
</evidence>
<dbReference type="PANTHER" id="PTHR42643:SF24">
    <property type="entry name" value="IONOTROPIC RECEPTOR 60A"/>
    <property type="match status" value="1"/>
</dbReference>